<dbReference type="Gene3D" id="1.10.357.10">
    <property type="entry name" value="Tetracycline Repressor, domain 2"/>
    <property type="match status" value="1"/>
</dbReference>
<organism evidence="4 5">
    <name type="scientific">Nocardiopsis tropica</name>
    <dbReference type="NCBI Taxonomy" id="109330"/>
    <lineage>
        <taxon>Bacteria</taxon>
        <taxon>Bacillati</taxon>
        <taxon>Actinomycetota</taxon>
        <taxon>Actinomycetes</taxon>
        <taxon>Streptosporangiales</taxon>
        <taxon>Nocardiopsidaceae</taxon>
        <taxon>Nocardiopsis</taxon>
    </lineage>
</organism>
<reference evidence="4 5" key="1">
    <citation type="submission" date="2023-07" db="EMBL/GenBank/DDBJ databases">
        <authorList>
            <person name="Girao M."/>
            <person name="Carvalho M.F."/>
        </authorList>
    </citation>
    <scope>NUCLEOTIDE SEQUENCE [LARGE SCALE GENOMIC DNA]</scope>
    <source>
        <strain evidence="4 5">66/93</strain>
    </source>
</reference>
<sequence>MTSRRDPEGRRRAMVEAAAQEMVANGSSALTHRRVAELARVPLGATTYYFDSLDDLRAAALRAIAEQADEELREFAQEIRGCDGRPEGIAALFAAYLGDRERLRAESLLYFAGVDNPELRPFAQQWVREVTEILQAYAAPEAARATAVYLDGVILYTLLHDRPLDEAALRMAIAALMSTSLEEKP</sequence>
<name>A0ABU7KTL0_9ACTN</name>
<comment type="caution">
    <text evidence="4">The sequence shown here is derived from an EMBL/GenBank/DDBJ whole genome shotgun (WGS) entry which is preliminary data.</text>
</comment>
<dbReference type="Pfam" id="PF17940">
    <property type="entry name" value="TetR_C_31"/>
    <property type="match status" value="1"/>
</dbReference>
<accession>A0ABU7KTL0</accession>
<dbReference type="SUPFAM" id="SSF46689">
    <property type="entry name" value="Homeodomain-like"/>
    <property type="match status" value="1"/>
</dbReference>
<proteinExistence type="predicted"/>
<evidence type="ECO:0000313" key="5">
    <source>
        <dbReference type="Proteomes" id="UP001348641"/>
    </source>
</evidence>
<dbReference type="PROSITE" id="PS50977">
    <property type="entry name" value="HTH_TETR_2"/>
    <property type="match status" value="1"/>
</dbReference>
<gene>
    <name evidence="4" type="ORF">Q8A49_18115</name>
</gene>
<evidence type="ECO:0000256" key="1">
    <source>
        <dbReference type="ARBA" id="ARBA00023125"/>
    </source>
</evidence>
<protein>
    <submittedName>
        <fullName evidence="4">TetR family transcriptional regulator</fullName>
    </submittedName>
</protein>
<dbReference type="InterPro" id="IPR009057">
    <property type="entry name" value="Homeodomain-like_sf"/>
</dbReference>
<feature type="DNA-binding region" description="H-T-H motif" evidence="2">
    <location>
        <begin position="31"/>
        <end position="50"/>
    </location>
</feature>
<feature type="domain" description="HTH tetR-type" evidence="3">
    <location>
        <begin position="8"/>
        <end position="68"/>
    </location>
</feature>
<evidence type="ECO:0000256" key="2">
    <source>
        <dbReference type="PROSITE-ProRule" id="PRU00335"/>
    </source>
</evidence>
<dbReference type="InterPro" id="IPR041583">
    <property type="entry name" value="TetR_C_31"/>
</dbReference>
<dbReference type="RefSeq" id="WP_330159449.1">
    <property type="nucleotide sequence ID" value="NZ_BAAAJA010000021.1"/>
</dbReference>
<keyword evidence="1 2" id="KW-0238">DNA-binding</keyword>
<evidence type="ECO:0000259" key="3">
    <source>
        <dbReference type="PROSITE" id="PS50977"/>
    </source>
</evidence>
<dbReference type="Proteomes" id="UP001348641">
    <property type="component" value="Unassembled WGS sequence"/>
</dbReference>
<dbReference type="InterPro" id="IPR001647">
    <property type="entry name" value="HTH_TetR"/>
</dbReference>
<evidence type="ECO:0000313" key="4">
    <source>
        <dbReference type="EMBL" id="MEE2052417.1"/>
    </source>
</evidence>
<dbReference type="EMBL" id="JAUUCC010000046">
    <property type="protein sequence ID" value="MEE2052417.1"/>
    <property type="molecule type" value="Genomic_DNA"/>
</dbReference>